<dbReference type="Gene3D" id="3.30.1330.120">
    <property type="entry name" value="2-methylcitrate dehydratase PrpD"/>
    <property type="match status" value="1"/>
</dbReference>
<protein>
    <submittedName>
        <fullName evidence="4">MmgE/PrpD family protein</fullName>
    </submittedName>
</protein>
<dbReference type="InterPro" id="IPR042183">
    <property type="entry name" value="MmgE/PrpD_sf_1"/>
</dbReference>
<dbReference type="SUPFAM" id="SSF103378">
    <property type="entry name" value="2-methylcitrate dehydratase PrpD"/>
    <property type="match status" value="1"/>
</dbReference>
<dbReference type="PANTHER" id="PTHR16943:SF8">
    <property type="entry name" value="2-METHYLCITRATE DEHYDRATASE"/>
    <property type="match status" value="1"/>
</dbReference>
<gene>
    <name evidence="4" type="ORF">PEL8287_01814</name>
</gene>
<proteinExistence type="inferred from homology"/>
<evidence type="ECO:0000259" key="3">
    <source>
        <dbReference type="Pfam" id="PF19305"/>
    </source>
</evidence>
<dbReference type="GO" id="GO:0016829">
    <property type="term" value="F:lyase activity"/>
    <property type="evidence" value="ECO:0007669"/>
    <property type="project" value="InterPro"/>
</dbReference>
<dbReference type="RefSeq" id="WP_176228599.1">
    <property type="nucleotide sequence ID" value="NZ_FWFL01000004.1"/>
</dbReference>
<dbReference type="EMBL" id="FWFL01000004">
    <property type="protein sequence ID" value="SLN37673.1"/>
    <property type="molecule type" value="Genomic_DNA"/>
</dbReference>
<dbReference type="Pfam" id="PF03972">
    <property type="entry name" value="MmgE_PrpD_N"/>
    <property type="match status" value="1"/>
</dbReference>
<dbReference type="AlphaFoldDB" id="A0A1Y5SEA7"/>
<dbReference type="InterPro" id="IPR005656">
    <property type="entry name" value="MmgE_PrpD"/>
</dbReference>
<dbReference type="InterPro" id="IPR045337">
    <property type="entry name" value="MmgE_PrpD_C"/>
</dbReference>
<organism evidence="4 5">
    <name type="scientific">Roseovarius litorisediminis</name>
    <dbReference type="NCBI Taxonomy" id="1312363"/>
    <lineage>
        <taxon>Bacteria</taxon>
        <taxon>Pseudomonadati</taxon>
        <taxon>Pseudomonadota</taxon>
        <taxon>Alphaproteobacteria</taxon>
        <taxon>Rhodobacterales</taxon>
        <taxon>Roseobacteraceae</taxon>
        <taxon>Roseovarius</taxon>
    </lineage>
</organism>
<evidence type="ECO:0000313" key="5">
    <source>
        <dbReference type="Proteomes" id="UP000193827"/>
    </source>
</evidence>
<name>A0A1Y5SEA7_9RHOB</name>
<dbReference type="InterPro" id="IPR045336">
    <property type="entry name" value="MmgE_PrpD_N"/>
</dbReference>
<evidence type="ECO:0000256" key="1">
    <source>
        <dbReference type="ARBA" id="ARBA00006174"/>
    </source>
</evidence>
<sequence length="442" mass="46096">MTGSGAMGPDARLLQMAERVLGAAPPQAARLIARESFLDTAACIRAGWSSPQRRAVSQMLQLSESKGASGLALLWGTAAHALDFDDFEEPGSTHPSAVLVPAILAMTARRTVTLGQMESAYVAGYEVILALGLALGYGHYIAGWHATSTLAGIGAAAAVAYLLELTVDQTASALSLAMTQAAGMKAQFGTDAKALHAGLAARNAVDSACSAASGIGAALEVYEAKDGFAALYAPRNAPGWPENPPCITDYPPFRKLSPSCGYTLRAIDAALQIAEQPGFDAAKIRAVQIDIAQPYHQVARFTQPADPHEARFSVTWCVACALQDGHIDPLHFSDKGLKRSDISALEARVTAIPYPLAPGLGDVSPQAPEKVSVILMDGTRFVSECAVQRGAPGKPLSRDDLLAKLGQCGFPAPKARAFLAFPGVAHFSAAQLLPAKICGPTV</sequence>
<evidence type="ECO:0000259" key="2">
    <source>
        <dbReference type="Pfam" id="PF03972"/>
    </source>
</evidence>
<comment type="similarity">
    <text evidence="1">Belongs to the PrpD family.</text>
</comment>
<dbReference type="InterPro" id="IPR042188">
    <property type="entry name" value="MmgE/PrpD_sf_2"/>
</dbReference>
<dbReference type="PANTHER" id="PTHR16943">
    <property type="entry name" value="2-METHYLCITRATE DEHYDRATASE-RELATED"/>
    <property type="match status" value="1"/>
</dbReference>
<dbReference type="Proteomes" id="UP000193827">
    <property type="component" value="Unassembled WGS sequence"/>
</dbReference>
<evidence type="ECO:0000313" key="4">
    <source>
        <dbReference type="EMBL" id="SLN37673.1"/>
    </source>
</evidence>
<reference evidence="4 5" key="1">
    <citation type="submission" date="2017-03" db="EMBL/GenBank/DDBJ databases">
        <authorList>
            <person name="Afonso C.L."/>
            <person name="Miller P.J."/>
            <person name="Scott M.A."/>
            <person name="Spackman E."/>
            <person name="Goraichik I."/>
            <person name="Dimitrov K.M."/>
            <person name="Suarez D.L."/>
            <person name="Swayne D.E."/>
        </authorList>
    </citation>
    <scope>NUCLEOTIDE SEQUENCE [LARGE SCALE GENOMIC DNA]</scope>
    <source>
        <strain evidence="4 5">CECT 8287</strain>
    </source>
</reference>
<dbReference type="Gene3D" id="1.10.4100.10">
    <property type="entry name" value="2-methylcitrate dehydratase PrpD"/>
    <property type="match status" value="1"/>
</dbReference>
<dbReference type="InterPro" id="IPR036148">
    <property type="entry name" value="MmgE/PrpD_sf"/>
</dbReference>
<accession>A0A1Y5SEA7</accession>
<keyword evidence="5" id="KW-1185">Reference proteome</keyword>
<feature type="domain" description="MmgE/PrpD N-terminal" evidence="2">
    <location>
        <begin position="19"/>
        <end position="236"/>
    </location>
</feature>
<dbReference type="Pfam" id="PF19305">
    <property type="entry name" value="MmgE_PrpD_C"/>
    <property type="match status" value="1"/>
</dbReference>
<feature type="domain" description="MmgE/PrpD C-terminal" evidence="3">
    <location>
        <begin position="258"/>
        <end position="407"/>
    </location>
</feature>